<evidence type="ECO:0000256" key="17">
    <source>
        <dbReference type="ARBA" id="ARBA00081344"/>
    </source>
</evidence>
<evidence type="ECO:0000256" key="6">
    <source>
        <dbReference type="ARBA" id="ARBA00023235"/>
    </source>
</evidence>
<comment type="caution">
    <text evidence="22">The sequence shown here is derived from an EMBL/GenBank/DDBJ whole genome shotgun (WGS) entry which is preliminary data.</text>
</comment>
<feature type="region of interest" description="Disordered" evidence="20">
    <location>
        <begin position="1"/>
        <end position="36"/>
    </location>
</feature>
<dbReference type="FunFam" id="3.30.70.580:FF:000002">
    <property type="entry name" value="tRNA pseudouridine synthase"/>
    <property type="match status" value="1"/>
</dbReference>
<dbReference type="FunFam" id="3.30.70.660:FF:000002">
    <property type="entry name" value="tRNA pseudouridine synthase"/>
    <property type="match status" value="1"/>
</dbReference>
<evidence type="ECO:0000256" key="8">
    <source>
        <dbReference type="ARBA" id="ARBA00036943"/>
    </source>
</evidence>
<dbReference type="GO" id="GO:0005634">
    <property type="term" value="C:nucleus"/>
    <property type="evidence" value="ECO:0007669"/>
    <property type="project" value="UniProtKB-SubCell"/>
</dbReference>
<dbReference type="InterPro" id="IPR041708">
    <property type="entry name" value="PUS1/PUS2-like"/>
</dbReference>
<sequence>MNENKVTRKPRYDGRTKKRQWEERRSDKGAGLDPTLPKLMKIEQTEPISDKIKRRKFVILMGYSGVGYYGMQRNPNTKTVEEDLLNALLETQFITQDSFDQVQNMHYQRAARTDKGVSAARQVVSLKLSENFDIAPVNEKLPEQIRLFGFKRVTKGFNAKSQCDGRTYLYVLPTIAFADANAICSQKDFRISDDKIKEINDVLKLYEGTKNFHNFTSKKKAEDPSAKRFIRSFVCEPPFIKEDVEFCTLKVYGQSFMLHQIRKMVGMLLAVLRGLATQDIIIKALSTEKLNVPRAPGLGLLLDYVHYERYNYRYGEDGMHEKLTWDEVEKDVKEFKENHILPVILDTEIKEEAMVWWLQNKLVYHSYDDVDEKNEESDDEKNEEIDDENNADNVKNDEFQNVVKSV</sequence>
<evidence type="ECO:0000256" key="20">
    <source>
        <dbReference type="SAM" id="MobiDB-lite"/>
    </source>
</evidence>
<comment type="catalytic activity">
    <reaction evidence="1">
        <text>a uridine in mRNA = a pseudouridine in mRNA</text>
        <dbReference type="Rhea" id="RHEA:56644"/>
        <dbReference type="Rhea" id="RHEA-COMP:14658"/>
        <dbReference type="Rhea" id="RHEA-COMP:14659"/>
        <dbReference type="ChEBI" id="CHEBI:65314"/>
        <dbReference type="ChEBI" id="CHEBI:65315"/>
    </reaction>
</comment>
<comment type="similarity">
    <text evidence="3">Belongs to the tRNA pseudouridine synthase TruA family.</text>
</comment>
<comment type="subcellular location">
    <subcellularLocation>
        <location evidence="2">Nucleus</location>
    </subcellularLocation>
</comment>
<dbReference type="InterPro" id="IPR020095">
    <property type="entry name" value="PsdUridine_synth_TruA_C"/>
</dbReference>
<reference evidence="22 23" key="1">
    <citation type="submission" date="2024-05" db="EMBL/GenBank/DDBJ databases">
        <title>Genetic variation in Jamaican populations of the coffee berry borer (Hypothenemus hampei).</title>
        <authorList>
            <person name="Errbii M."/>
            <person name="Myrie A."/>
        </authorList>
    </citation>
    <scope>NUCLEOTIDE SEQUENCE [LARGE SCALE GENOMIC DNA]</scope>
    <source>
        <strain evidence="22">JA-Hopewell-2020-01-JO</strain>
        <tissue evidence="22">Whole body</tissue>
    </source>
</reference>
<gene>
    <name evidence="22" type="ORF">ABEB36_005276</name>
</gene>
<comment type="function">
    <text evidence="10">Pseudouridylate synthase that catalyzes pseudouridylation of tRNAs and mRNAs. Acts on positions 27/28 in the anticodon stem and also positions 34 and 36 in the anticodon of an intron containing tRNA. Also catalyzes pseudouridylation of mRNAs: mediates pseudouridylation of mRNAs with the consensus sequence 5'-UGUAG-3'. Acts as a regulator of pre-mRNA splicing by mediating pseudouridylation of pre-mRNAs at locations associated with alternatively spliced regions. Pseudouridylation of pre-mRNAs near splice sites directly regulates mRNA splicing and mRNA 3'-end processing. Involved in regulation of nuclear receptor activity through pseudouridylation of SRA1 mRNA.</text>
</comment>
<proteinExistence type="inferred from homology"/>
<accession>A0ABD1F1I0</accession>
<dbReference type="InterPro" id="IPR020103">
    <property type="entry name" value="PsdUridine_synth_cat_dom_sf"/>
</dbReference>
<dbReference type="GO" id="GO:0031119">
    <property type="term" value="P:tRNA pseudouridine synthesis"/>
    <property type="evidence" value="ECO:0007669"/>
    <property type="project" value="UniProtKB-ARBA"/>
</dbReference>
<keyword evidence="7" id="KW-0539">Nucleus</keyword>
<feature type="binding site" evidence="19">
    <location>
        <position position="168"/>
    </location>
    <ligand>
        <name>substrate</name>
    </ligand>
</feature>
<evidence type="ECO:0000256" key="12">
    <source>
        <dbReference type="ARBA" id="ARBA00066509"/>
    </source>
</evidence>
<evidence type="ECO:0000256" key="19">
    <source>
        <dbReference type="PIRSR" id="PIRSR641708-2"/>
    </source>
</evidence>
<organism evidence="22 23">
    <name type="scientific">Hypothenemus hampei</name>
    <name type="common">Coffee berry borer</name>
    <dbReference type="NCBI Taxonomy" id="57062"/>
    <lineage>
        <taxon>Eukaryota</taxon>
        <taxon>Metazoa</taxon>
        <taxon>Ecdysozoa</taxon>
        <taxon>Arthropoda</taxon>
        <taxon>Hexapoda</taxon>
        <taxon>Insecta</taxon>
        <taxon>Pterygota</taxon>
        <taxon>Neoptera</taxon>
        <taxon>Endopterygota</taxon>
        <taxon>Coleoptera</taxon>
        <taxon>Polyphaga</taxon>
        <taxon>Cucujiformia</taxon>
        <taxon>Curculionidae</taxon>
        <taxon>Scolytinae</taxon>
        <taxon>Hypothenemus</taxon>
    </lineage>
</organism>
<feature type="active site" description="Nucleophile" evidence="18">
    <location>
        <position position="114"/>
    </location>
</feature>
<evidence type="ECO:0000313" key="22">
    <source>
        <dbReference type="EMBL" id="KAL1505799.1"/>
    </source>
</evidence>
<evidence type="ECO:0000256" key="11">
    <source>
        <dbReference type="ARBA" id="ARBA00064589"/>
    </source>
</evidence>
<comment type="catalytic activity">
    <reaction evidence="9">
        <text>uridine(38/39/40) in tRNA = pseudouridine(38/39/40) in tRNA</text>
        <dbReference type="Rhea" id="RHEA:22376"/>
        <dbReference type="Rhea" id="RHEA-COMP:10085"/>
        <dbReference type="Rhea" id="RHEA-COMP:10087"/>
        <dbReference type="ChEBI" id="CHEBI:65314"/>
        <dbReference type="ChEBI" id="CHEBI:65315"/>
        <dbReference type="EC" id="5.4.99.12"/>
    </reaction>
</comment>
<dbReference type="SUPFAM" id="SSF55120">
    <property type="entry name" value="Pseudouridine synthase"/>
    <property type="match status" value="1"/>
</dbReference>
<dbReference type="PANTHER" id="PTHR11142:SF4">
    <property type="entry name" value="PSEUDOURIDYLATE SYNTHASE 1 HOMOLOG"/>
    <property type="match status" value="1"/>
</dbReference>
<evidence type="ECO:0000256" key="16">
    <source>
        <dbReference type="ARBA" id="ARBA00080849"/>
    </source>
</evidence>
<keyword evidence="6" id="KW-0413">Isomerase</keyword>
<evidence type="ECO:0000256" key="13">
    <source>
        <dbReference type="ARBA" id="ARBA00068582"/>
    </source>
</evidence>
<feature type="compositionally biased region" description="Acidic residues" evidence="20">
    <location>
        <begin position="371"/>
        <end position="390"/>
    </location>
</feature>
<evidence type="ECO:0000256" key="4">
    <source>
        <dbReference type="ARBA" id="ARBA00022664"/>
    </source>
</evidence>
<evidence type="ECO:0000256" key="2">
    <source>
        <dbReference type="ARBA" id="ARBA00004123"/>
    </source>
</evidence>
<comment type="catalytic activity">
    <reaction evidence="8">
        <text>a uridine in tRNA = a pseudouridine in tRNA</text>
        <dbReference type="Rhea" id="RHEA:54572"/>
        <dbReference type="Rhea" id="RHEA-COMP:13339"/>
        <dbReference type="Rhea" id="RHEA-COMP:13934"/>
        <dbReference type="ChEBI" id="CHEBI:65314"/>
        <dbReference type="ChEBI" id="CHEBI:65315"/>
    </reaction>
</comment>
<dbReference type="GO" id="GO:0006397">
    <property type="term" value="P:mRNA processing"/>
    <property type="evidence" value="ECO:0007669"/>
    <property type="project" value="UniProtKB-KW"/>
</dbReference>
<evidence type="ECO:0000256" key="1">
    <source>
        <dbReference type="ARBA" id="ARBA00001166"/>
    </source>
</evidence>
<evidence type="ECO:0000313" key="23">
    <source>
        <dbReference type="Proteomes" id="UP001566132"/>
    </source>
</evidence>
<feature type="region of interest" description="Disordered" evidence="20">
    <location>
        <begin position="371"/>
        <end position="406"/>
    </location>
</feature>
<evidence type="ECO:0000256" key="15">
    <source>
        <dbReference type="ARBA" id="ARBA00079087"/>
    </source>
</evidence>
<name>A0ABD1F1I0_HYPHA</name>
<keyword evidence="5" id="KW-0819">tRNA processing</keyword>
<dbReference type="EC" id="5.4.99.12" evidence="12"/>
<evidence type="ECO:0000256" key="14">
    <source>
        <dbReference type="ARBA" id="ARBA00075153"/>
    </source>
</evidence>
<dbReference type="Gene3D" id="3.30.70.660">
    <property type="entry name" value="Pseudouridine synthase I, catalytic domain, C-terminal subdomain"/>
    <property type="match status" value="1"/>
</dbReference>
<keyword evidence="4" id="KW-0507">mRNA processing</keyword>
<dbReference type="NCBIfam" id="TIGR00071">
    <property type="entry name" value="hisT_truA"/>
    <property type="match status" value="1"/>
</dbReference>
<evidence type="ECO:0000256" key="18">
    <source>
        <dbReference type="PIRSR" id="PIRSR641708-1"/>
    </source>
</evidence>
<dbReference type="InterPro" id="IPR020097">
    <property type="entry name" value="PsdUridine_synth_TruA_a/b_dom"/>
</dbReference>
<dbReference type="Pfam" id="PF01416">
    <property type="entry name" value="PseudoU_synth_1"/>
    <property type="match status" value="1"/>
</dbReference>
<comment type="subunit">
    <text evidence="11">Monomer. Forms a complex with RARG and the SRA1 RNA in the nucleus.</text>
</comment>
<feature type="domain" description="Pseudouridine synthase I TruA alpha/beta" evidence="21">
    <location>
        <begin position="204"/>
        <end position="307"/>
    </location>
</feature>
<dbReference type="CDD" id="cd02568">
    <property type="entry name" value="PseudoU_synth_PUS1_PUS2"/>
    <property type="match status" value="1"/>
</dbReference>
<dbReference type="AlphaFoldDB" id="A0ABD1F1I0"/>
<dbReference type="InterPro" id="IPR001406">
    <property type="entry name" value="PsdUridine_synth_TruA"/>
</dbReference>
<evidence type="ECO:0000259" key="21">
    <source>
        <dbReference type="Pfam" id="PF01416"/>
    </source>
</evidence>
<keyword evidence="23" id="KW-1185">Reference proteome</keyword>
<evidence type="ECO:0000256" key="9">
    <source>
        <dbReference type="ARBA" id="ARBA00052184"/>
    </source>
</evidence>
<evidence type="ECO:0000256" key="5">
    <source>
        <dbReference type="ARBA" id="ARBA00022694"/>
    </source>
</evidence>
<dbReference type="Proteomes" id="UP001566132">
    <property type="component" value="Unassembled WGS sequence"/>
</dbReference>
<dbReference type="PANTHER" id="PTHR11142">
    <property type="entry name" value="PSEUDOURIDYLATE SYNTHASE"/>
    <property type="match status" value="1"/>
</dbReference>
<evidence type="ECO:0000256" key="10">
    <source>
        <dbReference type="ARBA" id="ARBA00053709"/>
    </source>
</evidence>
<dbReference type="InterPro" id="IPR020094">
    <property type="entry name" value="TruA/RsuA/RluB/E/F_N"/>
</dbReference>
<dbReference type="GO" id="GO:0160147">
    <property type="term" value="F:tRNA pseudouridine(38-40) synthase activity"/>
    <property type="evidence" value="ECO:0007669"/>
    <property type="project" value="UniProtKB-EC"/>
</dbReference>
<dbReference type="Gene3D" id="3.30.70.580">
    <property type="entry name" value="Pseudouridine synthase I, catalytic domain, N-terminal subdomain"/>
    <property type="match status" value="1"/>
</dbReference>
<protein>
    <recommendedName>
        <fullName evidence="13">Pseudouridylate synthase 1 homolog</fullName>
        <ecNumber evidence="12">5.4.99.12</ecNumber>
    </recommendedName>
    <alternativeName>
        <fullName evidence="14">tRNA pseudouridine synthase 1</fullName>
    </alternativeName>
    <alternativeName>
        <fullName evidence="17">tRNA pseudouridine(38-40) synthase</fullName>
    </alternativeName>
    <alternativeName>
        <fullName evidence="15">tRNA pseudouridylate synthase I</fullName>
    </alternativeName>
    <alternativeName>
        <fullName evidence="16">tRNA-uridine isomerase I</fullName>
    </alternativeName>
</protein>
<evidence type="ECO:0000256" key="3">
    <source>
        <dbReference type="ARBA" id="ARBA00009375"/>
    </source>
</evidence>
<feature type="compositionally biased region" description="Basic and acidic residues" evidence="20">
    <location>
        <begin position="10"/>
        <end position="30"/>
    </location>
</feature>
<dbReference type="EMBL" id="JBDJPC010000004">
    <property type="protein sequence ID" value="KAL1505799.1"/>
    <property type="molecule type" value="Genomic_DNA"/>
</dbReference>
<evidence type="ECO:0000256" key="7">
    <source>
        <dbReference type="ARBA" id="ARBA00023242"/>
    </source>
</evidence>